<proteinExistence type="predicted"/>
<name>A0A811TAH0_9EURY</name>
<dbReference type="Proteomes" id="UP000610373">
    <property type="component" value="Unassembled WGS sequence"/>
</dbReference>
<organism evidence="1 2">
    <name type="scientific">Candidatus Argoarchaeum ethanivorans</name>
    <dbReference type="NCBI Taxonomy" id="2608793"/>
    <lineage>
        <taxon>Archaea</taxon>
        <taxon>Methanobacteriati</taxon>
        <taxon>Methanobacteriota</taxon>
        <taxon>Stenosarchaea group</taxon>
        <taxon>Methanomicrobia</taxon>
        <taxon>Methanosarcinales</taxon>
        <taxon>Methanosarcinales incertae sedis</taxon>
        <taxon>GOM Arc I cluster</taxon>
        <taxon>Candidatus Argoarchaeum</taxon>
    </lineage>
</organism>
<protein>
    <recommendedName>
        <fullName evidence="3">DUF3368 domain-containing protein</fullName>
    </recommendedName>
</protein>
<dbReference type="InterPro" id="IPR021799">
    <property type="entry name" value="PIN-like_prokaryotic"/>
</dbReference>
<comment type="caution">
    <text evidence="1">The sequence shown here is derived from an EMBL/GenBank/DDBJ whole genome shotgun (WGS) entry which is preliminary data.</text>
</comment>
<dbReference type="AlphaFoldDB" id="A0A811TAH0"/>
<sequence length="95" mass="10457">MKALTLVVDEGEAEAIALALHSGARILIDEKKGRNAARQLGLEIRGTLGLFVEAKKKGIIESVQECIDELLEAGYYLDTELIEEVLRKADEIYKG</sequence>
<dbReference type="EMBL" id="CAJHIO010000074">
    <property type="protein sequence ID" value="CAD6494314.1"/>
    <property type="molecule type" value="Genomic_DNA"/>
</dbReference>
<accession>A0A811TAH0</accession>
<reference evidence="1" key="1">
    <citation type="submission" date="2020-10" db="EMBL/GenBank/DDBJ databases">
        <authorList>
            <person name="Hahn C.J."/>
            <person name="Laso-Perez R."/>
            <person name="Vulcano F."/>
            <person name="Vaziourakis K.-M."/>
            <person name="Stokke R."/>
            <person name="Steen I.H."/>
            <person name="Teske A."/>
            <person name="Boetius A."/>
            <person name="Liebeke M."/>
            <person name="Amann R."/>
            <person name="Knittel K."/>
        </authorList>
    </citation>
    <scope>NUCLEOTIDE SEQUENCE</scope>
    <source>
        <strain evidence="1">Gfbio:e3339647-f889-4370-9287-4fb5cb688e4c:AG392O15_GoMArc1</strain>
    </source>
</reference>
<dbReference type="PANTHER" id="PTHR39550:SF1">
    <property type="entry name" value="SLL0658 PROTEIN"/>
    <property type="match status" value="1"/>
</dbReference>
<evidence type="ECO:0000313" key="2">
    <source>
        <dbReference type="Proteomes" id="UP000610373"/>
    </source>
</evidence>
<evidence type="ECO:0008006" key="3">
    <source>
        <dbReference type="Google" id="ProtNLM"/>
    </source>
</evidence>
<dbReference type="PANTHER" id="PTHR39550">
    <property type="entry name" value="SLL0658 PROTEIN"/>
    <property type="match status" value="1"/>
</dbReference>
<dbReference type="Pfam" id="PF11848">
    <property type="entry name" value="DUF3368"/>
    <property type="match status" value="1"/>
</dbReference>
<evidence type="ECO:0000313" key="1">
    <source>
        <dbReference type="EMBL" id="CAD6494314.1"/>
    </source>
</evidence>
<gene>
    <name evidence="1" type="ORF">CHKLHMKO_00693</name>
</gene>